<accession>A0A644XM19</accession>
<dbReference type="PROSITE" id="PS01125">
    <property type="entry name" value="ROK"/>
    <property type="match status" value="1"/>
</dbReference>
<name>A0A644XM19_9ZZZZ</name>
<evidence type="ECO:0000313" key="1">
    <source>
        <dbReference type="EMBL" id="MPM15144.1"/>
    </source>
</evidence>
<dbReference type="InterPro" id="IPR043129">
    <property type="entry name" value="ATPase_NBD"/>
</dbReference>
<dbReference type="Gene3D" id="3.30.420.40">
    <property type="match status" value="2"/>
</dbReference>
<comment type="caution">
    <text evidence="1">The sequence shown here is derived from an EMBL/GenBank/DDBJ whole genome shotgun (WGS) entry which is preliminary data.</text>
</comment>
<keyword evidence="1" id="KW-0808">Transferase</keyword>
<protein>
    <submittedName>
        <fullName evidence="1">Glucokinase</fullName>
        <ecNumber evidence="1">2.7.1.2</ecNumber>
    </submittedName>
</protein>
<sequence length="307" mass="33508">MYAISIDSGGTKVVGAVVDENGILYTKKRYENEHRDGNYLAQTFKNIISQYREEYPVSVVGIGGNGRIDPVKGIILNSGVHINWQGRHLRQELEDCFSLPVSVNNDCYCAIKGEMWKGAAREYSVVAGLIIGTGMGGALAERGKFWHGSNFGAGEVGHMILHKDGLPCYCGQNGCVERYVSGTALWNRYNEAVGENRLDSGYGFFELLKKSDGAALTVMDAFLEDLSVVMANISNLLDPEAILIGGGISETKDMWAEALLRKYQNTVGSFMKDTPIVFASMGNDAALLGAAKFAFEMLGRMDKEKTL</sequence>
<dbReference type="InterPro" id="IPR000600">
    <property type="entry name" value="ROK"/>
</dbReference>
<dbReference type="GO" id="GO:0004340">
    <property type="term" value="F:glucokinase activity"/>
    <property type="evidence" value="ECO:0007669"/>
    <property type="project" value="UniProtKB-EC"/>
</dbReference>
<dbReference type="CDD" id="cd24068">
    <property type="entry name" value="ASKHA_NBD_ROK_FnNanK-like"/>
    <property type="match status" value="1"/>
</dbReference>
<reference evidence="1" key="1">
    <citation type="submission" date="2019-08" db="EMBL/GenBank/DDBJ databases">
        <authorList>
            <person name="Kucharzyk K."/>
            <person name="Murdoch R.W."/>
            <person name="Higgins S."/>
            <person name="Loffler F."/>
        </authorList>
    </citation>
    <scope>NUCLEOTIDE SEQUENCE</scope>
</reference>
<dbReference type="SUPFAM" id="SSF53067">
    <property type="entry name" value="Actin-like ATPase domain"/>
    <property type="match status" value="1"/>
</dbReference>
<proteinExistence type="predicted"/>
<dbReference type="PANTHER" id="PTHR18964:SF149">
    <property type="entry name" value="BIFUNCTIONAL UDP-N-ACETYLGLUCOSAMINE 2-EPIMERASE_N-ACETYLMANNOSAMINE KINASE"/>
    <property type="match status" value="1"/>
</dbReference>
<dbReference type="PANTHER" id="PTHR18964">
    <property type="entry name" value="ROK (REPRESSOR, ORF, KINASE) FAMILY"/>
    <property type="match status" value="1"/>
</dbReference>
<dbReference type="EMBL" id="VSSQ01002393">
    <property type="protein sequence ID" value="MPM15144.1"/>
    <property type="molecule type" value="Genomic_DNA"/>
</dbReference>
<gene>
    <name evidence="1" type="primary">glcK_9</name>
    <name evidence="1" type="ORF">SDC9_61510</name>
</gene>
<dbReference type="InterPro" id="IPR049874">
    <property type="entry name" value="ROK_cs"/>
</dbReference>
<dbReference type="Pfam" id="PF00480">
    <property type="entry name" value="ROK"/>
    <property type="match status" value="1"/>
</dbReference>
<keyword evidence="1" id="KW-0418">Kinase</keyword>
<organism evidence="1">
    <name type="scientific">bioreactor metagenome</name>
    <dbReference type="NCBI Taxonomy" id="1076179"/>
    <lineage>
        <taxon>unclassified sequences</taxon>
        <taxon>metagenomes</taxon>
        <taxon>ecological metagenomes</taxon>
    </lineage>
</organism>
<dbReference type="EC" id="2.7.1.2" evidence="1"/>
<dbReference type="AlphaFoldDB" id="A0A644XM19"/>